<reference evidence="1 2" key="1">
    <citation type="submission" date="2019-09" db="EMBL/GenBank/DDBJ databases">
        <authorList>
            <person name="Chandra G."/>
            <person name="Truman W A."/>
        </authorList>
    </citation>
    <scope>NUCLEOTIDE SEQUENCE [LARGE SCALE GENOMIC DNA]</scope>
    <source>
        <strain evidence="1">PS723</strain>
    </source>
</reference>
<dbReference type="AlphaFoldDB" id="A0A5E7C319"/>
<evidence type="ECO:0000313" key="1">
    <source>
        <dbReference type="EMBL" id="VVN98605.1"/>
    </source>
</evidence>
<name>A0A5E7C319_PSEFL</name>
<dbReference type="Proteomes" id="UP000379480">
    <property type="component" value="Unassembled WGS sequence"/>
</dbReference>
<gene>
    <name evidence="1" type="ORF">PS723_02457</name>
</gene>
<evidence type="ECO:0000313" key="2">
    <source>
        <dbReference type="Proteomes" id="UP000379480"/>
    </source>
</evidence>
<proteinExistence type="predicted"/>
<sequence>MKYPIPPYPSIGEIVYECAVRSGLVRSNDGSELYDSLKAFKDDRRRPGLRPIEFPAEVLVTLESRLADFLGDEQCALMISVGLRRWLDQYSGIVARHDATLLERPQMLELLWPTMFAAIANFFLAFLQQVHPMLDPAMLLRDKAPLGIYMRMLCTRGNQDLKLICNYRAEVAGIDFDNCRDTLDTWLKGTAVPNLDRCREILQCLQLERELGVKVWLLVARILAKTPAKYREAILTRWERGDKNEPPEKEFFLRKRALAWEVGMGLNIGPDRPYSALLEALYDPSVPRNASAVLDMLGRLERTWQPIAGQTYHTIAWLRGRFLVLSGQHEAAMEHYLEAYNLGAGRDPDIYRKVLDEALALAGKLGKKRMVERFQGLLGLYWTTEWDGNFEALEEHFNRKFQKELFYA</sequence>
<protein>
    <submittedName>
        <fullName evidence="1">Uncharacterized protein</fullName>
    </submittedName>
</protein>
<organism evidence="1 2">
    <name type="scientific">Pseudomonas fluorescens</name>
    <dbReference type="NCBI Taxonomy" id="294"/>
    <lineage>
        <taxon>Bacteria</taxon>
        <taxon>Pseudomonadati</taxon>
        <taxon>Pseudomonadota</taxon>
        <taxon>Gammaproteobacteria</taxon>
        <taxon>Pseudomonadales</taxon>
        <taxon>Pseudomonadaceae</taxon>
        <taxon>Pseudomonas</taxon>
    </lineage>
</organism>
<dbReference type="OrthoDB" id="6377032at2"/>
<dbReference type="EMBL" id="CABVHY010000010">
    <property type="protein sequence ID" value="VVN98605.1"/>
    <property type="molecule type" value="Genomic_DNA"/>
</dbReference>
<dbReference type="RefSeq" id="WP_150803924.1">
    <property type="nucleotide sequence ID" value="NZ_CABVHY010000010.1"/>
</dbReference>
<accession>A0A5E7C319</accession>